<keyword evidence="2" id="KW-0732">Signal</keyword>
<organism evidence="4 5">
    <name type="scientific">Paenibacillus pasadenensis</name>
    <dbReference type="NCBI Taxonomy" id="217090"/>
    <lineage>
        <taxon>Bacteria</taxon>
        <taxon>Bacillati</taxon>
        <taxon>Bacillota</taxon>
        <taxon>Bacilli</taxon>
        <taxon>Bacillales</taxon>
        <taxon>Paenibacillaceae</taxon>
        <taxon>Paenibacillus</taxon>
    </lineage>
</organism>
<dbReference type="InterPro" id="IPR011438">
    <property type="entry name" value="DUF1541"/>
</dbReference>
<keyword evidence="5" id="KW-1185">Reference proteome</keyword>
<feature type="domain" description="DUF1541" evidence="3">
    <location>
        <begin position="82"/>
        <end position="133"/>
    </location>
</feature>
<evidence type="ECO:0000256" key="1">
    <source>
        <dbReference type="SAM" id="MobiDB-lite"/>
    </source>
</evidence>
<feature type="region of interest" description="Disordered" evidence="1">
    <location>
        <begin position="39"/>
        <end position="71"/>
    </location>
</feature>
<protein>
    <submittedName>
        <fullName evidence="4">DUF1541 domain-containing protein</fullName>
    </submittedName>
</protein>
<dbReference type="PROSITE" id="PS51257">
    <property type="entry name" value="PROKAR_LIPOPROTEIN"/>
    <property type="match status" value="1"/>
</dbReference>
<sequence length="203" mass="20845">MRRIGKGLAAAAVLAVVLAGCGAKNGGHEAMNVENHGAASNAEGNTAAPGGEAANSAHEGMHHGSDELPDDMVAAQNPAFPVGSRAKLQAGHMPGMEGAEATIAGAYATTVYSVSYTPTTGGERVTNHEWVVHEEIDGAGSEPYKPGDEVVLDAEHMAGMDGAVATIDTAEQTTVYAVDYVPVDGGEPVKNHRWVTESELKAE</sequence>
<dbReference type="Gene3D" id="2.30.30.1210">
    <property type="entry name" value="Domain of unknown function DUF1541"/>
    <property type="match status" value="1"/>
</dbReference>
<name>A0A2N5N0F9_9BACL</name>
<comment type="caution">
    <text evidence="4">The sequence shown here is derived from an EMBL/GenBank/DDBJ whole genome shotgun (WGS) entry which is preliminary data.</text>
</comment>
<evidence type="ECO:0000313" key="5">
    <source>
        <dbReference type="Proteomes" id="UP000234789"/>
    </source>
</evidence>
<feature type="chain" id="PRO_5039647514" evidence="2">
    <location>
        <begin position="24"/>
        <end position="203"/>
    </location>
</feature>
<dbReference type="Proteomes" id="UP000234789">
    <property type="component" value="Unassembled WGS sequence"/>
</dbReference>
<dbReference type="RefSeq" id="WP_028599318.1">
    <property type="nucleotide sequence ID" value="NZ_BIMM01000006.1"/>
</dbReference>
<reference evidence="4 5" key="1">
    <citation type="submission" date="2017-05" db="EMBL/GenBank/DDBJ databases">
        <title>Functional genome analysis of Paenibacillus pasadenensis strain R16: insights on endophytic life style and antifungal activity.</title>
        <authorList>
            <person name="Passera A."/>
            <person name="Marcolungo L."/>
            <person name="Casati P."/>
            <person name="Brasca M."/>
            <person name="Quaglino F."/>
            <person name="Delledonne M."/>
        </authorList>
    </citation>
    <scope>NUCLEOTIDE SEQUENCE [LARGE SCALE GENOMIC DNA]</scope>
    <source>
        <strain evidence="4 5">R16</strain>
    </source>
</reference>
<dbReference type="Pfam" id="PF07563">
    <property type="entry name" value="DUF1541"/>
    <property type="match status" value="2"/>
</dbReference>
<dbReference type="AlphaFoldDB" id="A0A2N5N0F9"/>
<feature type="signal peptide" evidence="2">
    <location>
        <begin position="1"/>
        <end position="23"/>
    </location>
</feature>
<evidence type="ECO:0000259" key="3">
    <source>
        <dbReference type="Pfam" id="PF07563"/>
    </source>
</evidence>
<proteinExistence type="predicted"/>
<dbReference type="EMBL" id="NFEZ01000004">
    <property type="protein sequence ID" value="PLT43809.1"/>
    <property type="molecule type" value="Genomic_DNA"/>
</dbReference>
<gene>
    <name evidence="4" type="ORF">B8V81_2240</name>
</gene>
<accession>A0A2N5N0F9</accession>
<evidence type="ECO:0000313" key="4">
    <source>
        <dbReference type="EMBL" id="PLT43809.1"/>
    </source>
</evidence>
<evidence type="ECO:0000256" key="2">
    <source>
        <dbReference type="SAM" id="SignalP"/>
    </source>
</evidence>
<feature type="domain" description="DUF1541" evidence="3">
    <location>
        <begin position="146"/>
        <end position="197"/>
    </location>
</feature>